<evidence type="ECO:0000256" key="4">
    <source>
        <dbReference type="ARBA" id="ARBA00022833"/>
    </source>
</evidence>
<dbReference type="InterPro" id="IPR013246">
    <property type="entry name" value="SAGA_su_Sgf11"/>
</dbReference>
<dbReference type="EMBL" id="GEZM01018751">
    <property type="protein sequence ID" value="JAV90037.1"/>
    <property type="molecule type" value="Transcribed_RNA"/>
</dbReference>
<keyword evidence="4" id="KW-0862">Zinc</keyword>
<dbReference type="InParanoid" id="A0A1Y1N3A5"/>
<keyword evidence="9" id="KW-0539">Nucleus</keyword>
<dbReference type="PANTHER" id="PTHR46367:SF1">
    <property type="entry name" value="ATAXIN-7-LIKE PROTEIN 3"/>
    <property type="match status" value="1"/>
</dbReference>
<dbReference type="GO" id="GO:0008270">
    <property type="term" value="F:zinc ion binding"/>
    <property type="evidence" value="ECO:0007669"/>
    <property type="project" value="UniProtKB-KW"/>
</dbReference>
<evidence type="ECO:0000256" key="3">
    <source>
        <dbReference type="ARBA" id="ARBA00022771"/>
    </source>
</evidence>
<dbReference type="EMBL" id="GEZM01018749">
    <property type="protein sequence ID" value="JAV90038.1"/>
    <property type="molecule type" value="Transcribed_RNA"/>
</dbReference>
<evidence type="ECO:0000313" key="13">
    <source>
        <dbReference type="EMBL" id="KAB0791126.1"/>
    </source>
</evidence>
<dbReference type="EMBL" id="VVIM01000011">
    <property type="protein sequence ID" value="KAB0791126.1"/>
    <property type="molecule type" value="Genomic_DNA"/>
</dbReference>
<evidence type="ECO:0000256" key="2">
    <source>
        <dbReference type="ARBA" id="ARBA00022723"/>
    </source>
</evidence>
<dbReference type="InterPro" id="IPR051078">
    <property type="entry name" value="SGF11"/>
</dbReference>
<dbReference type="AlphaFoldDB" id="A0A1Y1N3A5"/>
<dbReference type="GO" id="GO:0003713">
    <property type="term" value="F:transcription coactivator activity"/>
    <property type="evidence" value="ECO:0007669"/>
    <property type="project" value="TreeGrafter"/>
</dbReference>
<evidence type="ECO:0000256" key="7">
    <source>
        <dbReference type="ARBA" id="ARBA00023159"/>
    </source>
</evidence>
<comment type="subunit">
    <text evidence="10">Component of some SAGA transcription coactivator-HAT complexes.</text>
</comment>
<reference evidence="13" key="3">
    <citation type="submission" date="2019-08" db="EMBL/GenBank/DDBJ databases">
        <authorList>
            <consortium name="Photinus pyralis genome working group"/>
            <person name="Fallon T.R."/>
            <person name="Sander Lower S.E."/>
            <person name="Weng J.-K."/>
        </authorList>
    </citation>
    <scope>NUCLEOTIDE SEQUENCE</scope>
    <source>
        <strain evidence="13">1611_PpyrPB1</strain>
        <tissue evidence="13">Whole body</tissue>
    </source>
</reference>
<feature type="compositionally biased region" description="Basic residues" evidence="11">
    <location>
        <begin position="222"/>
        <end position="235"/>
    </location>
</feature>
<evidence type="ECO:0000256" key="10">
    <source>
        <dbReference type="RuleBase" id="RU261113"/>
    </source>
</evidence>
<evidence type="ECO:0000313" key="12">
    <source>
        <dbReference type="EMBL" id="JAV90037.1"/>
    </source>
</evidence>
<dbReference type="EMBL" id="GEZM01018748">
    <property type="protein sequence ID" value="JAV90039.1"/>
    <property type="molecule type" value="Transcribed_RNA"/>
</dbReference>
<protein>
    <recommendedName>
        <fullName evidence="10">SAGA-associated factor 11</fullName>
    </recommendedName>
</protein>
<comment type="subcellular location">
    <subcellularLocation>
        <location evidence="1 10">Nucleus</location>
    </subcellularLocation>
</comment>
<evidence type="ECO:0000256" key="5">
    <source>
        <dbReference type="ARBA" id="ARBA00022853"/>
    </source>
</evidence>
<dbReference type="OrthoDB" id="21557at2759"/>
<dbReference type="Gene3D" id="3.30.160.60">
    <property type="entry name" value="Classic Zinc Finger"/>
    <property type="match status" value="1"/>
</dbReference>
<feature type="compositionally biased region" description="Low complexity" evidence="11">
    <location>
        <begin position="207"/>
        <end position="221"/>
    </location>
</feature>
<name>A0A1Y1N3A5_PHOPY</name>
<feature type="compositionally biased region" description="Basic residues" evidence="11">
    <location>
        <begin position="155"/>
        <end position="172"/>
    </location>
</feature>
<feature type="region of interest" description="Disordered" evidence="11">
    <location>
        <begin position="117"/>
        <end position="243"/>
    </location>
</feature>
<evidence type="ECO:0000256" key="1">
    <source>
        <dbReference type="ARBA" id="ARBA00004123"/>
    </source>
</evidence>
<keyword evidence="7 10" id="KW-0010">Activator</keyword>
<dbReference type="Pfam" id="PF08209">
    <property type="entry name" value="Sgf11"/>
    <property type="match status" value="1"/>
</dbReference>
<dbReference type="GO" id="GO:0071819">
    <property type="term" value="C:DUBm complex"/>
    <property type="evidence" value="ECO:0007669"/>
    <property type="project" value="TreeGrafter"/>
</dbReference>
<keyword evidence="6" id="KW-0805">Transcription regulation</keyword>
<proteinExistence type="inferred from homology"/>
<dbReference type="Proteomes" id="UP000327044">
    <property type="component" value="Unassembled WGS sequence"/>
</dbReference>
<evidence type="ECO:0000313" key="14">
    <source>
        <dbReference type="Proteomes" id="UP000327044"/>
    </source>
</evidence>
<evidence type="ECO:0000256" key="9">
    <source>
        <dbReference type="ARBA" id="ARBA00023242"/>
    </source>
</evidence>
<dbReference type="GO" id="GO:0006357">
    <property type="term" value="P:regulation of transcription by RNA polymerase II"/>
    <property type="evidence" value="ECO:0007669"/>
    <property type="project" value="TreeGrafter"/>
</dbReference>
<dbReference type="GO" id="GO:0006325">
    <property type="term" value="P:chromatin organization"/>
    <property type="evidence" value="ECO:0007669"/>
    <property type="project" value="UniProtKB-KW"/>
</dbReference>
<keyword evidence="3" id="KW-0863">Zinc-finger</keyword>
<evidence type="ECO:0000256" key="11">
    <source>
        <dbReference type="SAM" id="MobiDB-lite"/>
    </source>
</evidence>
<keyword evidence="8" id="KW-0804">Transcription</keyword>
<dbReference type="FunCoup" id="A0A1Y1N3A5">
    <property type="interactions" value="190"/>
</dbReference>
<reference evidence="12" key="1">
    <citation type="journal article" date="2016" name="Sci. Rep.">
        <title>Molecular characterization of firefly nuptial gifts: a multi-omics approach sheds light on postcopulatory sexual selection.</title>
        <authorList>
            <person name="Al-Wathiqui N."/>
            <person name="Fallon T.R."/>
            <person name="South A."/>
            <person name="Weng J.K."/>
            <person name="Lewis S.M."/>
        </authorList>
    </citation>
    <scope>NUCLEOTIDE SEQUENCE</scope>
</reference>
<comment type="function">
    <text evidence="10">Component of the transcription regulatory histone acetylation (HAT) complex SAGA, a multiprotein complex that activates transcription by remodeling chromatin and mediating histone acetylation and deubiquitination. Within the SAGA complex, participates in a subcomplex that specifically deubiquitinates histone H2B. The SAGA complex is recruited to specific gene promoters by activators, where it is required for transcription.</text>
</comment>
<reference evidence="13 14" key="2">
    <citation type="journal article" date="2018" name="Elife">
        <title>Firefly genomes illuminate parallel origins of bioluminescence in beetles.</title>
        <authorList>
            <person name="Fallon T.R."/>
            <person name="Lower S.E."/>
            <person name="Chang C.H."/>
            <person name="Bessho-Uehara M."/>
            <person name="Martin G.J."/>
            <person name="Bewick A.J."/>
            <person name="Behringer M."/>
            <person name="Debat H.J."/>
            <person name="Wong I."/>
            <person name="Day J.C."/>
            <person name="Suvorov A."/>
            <person name="Silva C.J."/>
            <person name="Stanger-Hall K.F."/>
            <person name="Hall D.W."/>
            <person name="Schmitz R.J."/>
            <person name="Nelson D.R."/>
            <person name="Lewis S.M."/>
            <person name="Shigenobu S."/>
            <person name="Bybee S.M."/>
            <person name="Larracuente A.M."/>
            <person name="Oba Y."/>
            <person name="Weng J.K."/>
        </authorList>
    </citation>
    <scope>NUCLEOTIDE SEQUENCE [LARGE SCALE GENOMIC DNA]</scope>
    <source>
        <strain evidence="13">1611_PpyrPB1</strain>
        <tissue evidence="13">Whole body</tissue>
    </source>
</reference>
<dbReference type="GO" id="GO:0000124">
    <property type="term" value="C:SAGA complex"/>
    <property type="evidence" value="ECO:0007669"/>
    <property type="project" value="TreeGrafter"/>
</dbReference>
<evidence type="ECO:0000256" key="8">
    <source>
        <dbReference type="ARBA" id="ARBA00023163"/>
    </source>
</evidence>
<keyword evidence="2" id="KW-0479">Metal-binding</keyword>
<keyword evidence="14" id="KW-1185">Reference proteome</keyword>
<keyword evidence="5" id="KW-0156">Chromatin regulator</keyword>
<evidence type="ECO:0000256" key="6">
    <source>
        <dbReference type="ARBA" id="ARBA00023015"/>
    </source>
</evidence>
<dbReference type="PANTHER" id="PTHR46367">
    <property type="entry name" value="ATAXIN-7-LIKE PROTEIN 3"/>
    <property type="match status" value="1"/>
</dbReference>
<organism evidence="12">
    <name type="scientific">Photinus pyralis</name>
    <name type="common">Common eastern firefly</name>
    <name type="synonym">Lampyris pyralis</name>
    <dbReference type="NCBI Taxonomy" id="7054"/>
    <lineage>
        <taxon>Eukaryota</taxon>
        <taxon>Metazoa</taxon>
        <taxon>Ecdysozoa</taxon>
        <taxon>Arthropoda</taxon>
        <taxon>Hexapoda</taxon>
        <taxon>Insecta</taxon>
        <taxon>Pterygota</taxon>
        <taxon>Neoptera</taxon>
        <taxon>Endopterygota</taxon>
        <taxon>Coleoptera</taxon>
        <taxon>Polyphaga</taxon>
        <taxon>Elateriformia</taxon>
        <taxon>Elateroidea</taxon>
        <taxon>Lampyridae</taxon>
        <taxon>Lampyrinae</taxon>
        <taxon>Photinus</taxon>
    </lineage>
</organism>
<comment type="similarity">
    <text evidence="10">Belongs to the SGF11 family.</text>
</comment>
<accession>A0A1Y1N3A5</accession>
<gene>
    <name evidence="13" type="ORF">PPYR_02926</name>
</gene>
<sequence length="243" mass="27567">MAFHRHPTTEDYYKEFKRLQSNKELLKKATEEFLDKLIDHVIIGVAFQVHRNKKLKVIELDEVVVKQEGPRPCVDIFGPYNFKKKYECLCRNCDRVVGASVFAPHLEVCMGMGRSRSRNASRRIANNSRERENSTYSSGVPSDDEDDMDWGSGDKRKKKKDRNGNKKLKGNSKKSTDLNDSAESINIDVEGEADDILNLRDLMQDLSRGPSPADSVSSSGSTKRRDKSKNKKRKERVSPNSGA</sequence>